<evidence type="ECO:0000313" key="2">
    <source>
        <dbReference type="EMBL" id="VDO31210.1"/>
    </source>
</evidence>
<dbReference type="WBParaSite" id="OFLC_0000190501-mRNA-1">
    <property type="protein sequence ID" value="OFLC_0000190501-mRNA-1"/>
    <property type="gene ID" value="OFLC_0000190501"/>
</dbReference>
<organism evidence="4">
    <name type="scientific">Onchocerca flexuosa</name>
    <dbReference type="NCBI Taxonomy" id="387005"/>
    <lineage>
        <taxon>Eukaryota</taxon>
        <taxon>Metazoa</taxon>
        <taxon>Ecdysozoa</taxon>
        <taxon>Nematoda</taxon>
        <taxon>Chromadorea</taxon>
        <taxon>Rhabditida</taxon>
        <taxon>Spirurina</taxon>
        <taxon>Spiruromorpha</taxon>
        <taxon>Filarioidea</taxon>
        <taxon>Onchocercidae</taxon>
        <taxon>Onchocerca</taxon>
    </lineage>
</organism>
<dbReference type="InterPro" id="IPR036034">
    <property type="entry name" value="PDZ_sf"/>
</dbReference>
<protein>
    <submittedName>
        <fullName evidence="4">PDZ domain-containing protein</fullName>
    </submittedName>
</protein>
<dbReference type="AlphaFoldDB" id="A0A183H346"/>
<dbReference type="Proteomes" id="UP000267606">
    <property type="component" value="Unassembled WGS sequence"/>
</dbReference>
<proteinExistence type="predicted"/>
<dbReference type="STRING" id="387005.A0A183H346"/>
<dbReference type="EMBL" id="UZAJ01001004">
    <property type="protein sequence ID" value="VDO31210.1"/>
    <property type="molecule type" value="Genomic_DNA"/>
</dbReference>
<evidence type="ECO:0000259" key="1">
    <source>
        <dbReference type="PROSITE" id="PS50106"/>
    </source>
</evidence>
<keyword evidence="3" id="KW-1185">Reference proteome</keyword>
<reference evidence="2 3" key="2">
    <citation type="submission" date="2018-11" db="EMBL/GenBank/DDBJ databases">
        <authorList>
            <consortium name="Pathogen Informatics"/>
        </authorList>
    </citation>
    <scope>NUCLEOTIDE SEQUENCE [LARGE SCALE GENOMIC DNA]</scope>
</reference>
<dbReference type="SUPFAM" id="SSF50156">
    <property type="entry name" value="PDZ domain-like"/>
    <property type="match status" value="1"/>
</dbReference>
<gene>
    <name evidence="2" type="ORF">OFLC_LOCUS1906</name>
</gene>
<dbReference type="InterPro" id="IPR001478">
    <property type="entry name" value="PDZ"/>
</dbReference>
<dbReference type="PROSITE" id="PS50106">
    <property type="entry name" value="PDZ"/>
    <property type="match status" value="1"/>
</dbReference>
<accession>A0A183H346</accession>
<evidence type="ECO:0000313" key="4">
    <source>
        <dbReference type="WBParaSite" id="OFLC_0000190501-mRNA-1"/>
    </source>
</evidence>
<sequence length="100" mass="11358">MLERSEDDDILEDDATTSILVPPPTYRVTVQIDYEEGEPFGIVFGKNLTIIDVKKDMRADGVLYPGDVIISINDVVVEDQTQFYDVNEQLMMSFIIAINR</sequence>
<evidence type="ECO:0000313" key="3">
    <source>
        <dbReference type="Proteomes" id="UP000267606"/>
    </source>
</evidence>
<name>A0A183H346_9BILA</name>
<dbReference type="Gene3D" id="2.30.42.10">
    <property type="match status" value="1"/>
</dbReference>
<feature type="domain" description="PDZ" evidence="1">
    <location>
        <begin position="29"/>
        <end position="82"/>
    </location>
</feature>
<reference evidence="4" key="1">
    <citation type="submission" date="2016-06" db="UniProtKB">
        <authorList>
            <consortium name="WormBaseParasite"/>
        </authorList>
    </citation>
    <scope>IDENTIFICATION</scope>
</reference>